<evidence type="ECO:0000313" key="1">
    <source>
        <dbReference type="EMBL" id="JAH46664.1"/>
    </source>
</evidence>
<dbReference type="AlphaFoldDB" id="A0A0E9SZ81"/>
<name>A0A0E9SZ81_ANGAN</name>
<protein>
    <submittedName>
        <fullName evidence="1">Uncharacterized protein</fullName>
    </submittedName>
</protein>
<reference evidence="1" key="2">
    <citation type="journal article" date="2015" name="Fish Shellfish Immunol.">
        <title>Early steps in the European eel (Anguilla anguilla)-Vibrio vulnificus interaction in the gills: Role of the RtxA13 toxin.</title>
        <authorList>
            <person name="Callol A."/>
            <person name="Pajuelo D."/>
            <person name="Ebbesson L."/>
            <person name="Teles M."/>
            <person name="MacKenzie S."/>
            <person name="Amaro C."/>
        </authorList>
    </citation>
    <scope>NUCLEOTIDE SEQUENCE</scope>
</reference>
<sequence length="25" mass="2929">MYVRLVARSEETVDPQRCSEVNAYL</sequence>
<organism evidence="1">
    <name type="scientific">Anguilla anguilla</name>
    <name type="common">European freshwater eel</name>
    <name type="synonym">Muraena anguilla</name>
    <dbReference type="NCBI Taxonomy" id="7936"/>
    <lineage>
        <taxon>Eukaryota</taxon>
        <taxon>Metazoa</taxon>
        <taxon>Chordata</taxon>
        <taxon>Craniata</taxon>
        <taxon>Vertebrata</taxon>
        <taxon>Euteleostomi</taxon>
        <taxon>Actinopterygii</taxon>
        <taxon>Neopterygii</taxon>
        <taxon>Teleostei</taxon>
        <taxon>Anguilliformes</taxon>
        <taxon>Anguillidae</taxon>
        <taxon>Anguilla</taxon>
    </lineage>
</organism>
<proteinExistence type="predicted"/>
<dbReference type="EMBL" id="GBXM01061913">
    <property type="protein sequence ID" value="JAH46664.1"/>
    <property type="molecule type" value="Transcribed_RNA"/>
</dbReference>
<reference evidence="1" key="1">
    <citation type="submission" date="2014-11" db="EMBL/GenBank/DDBJ databases">
        <authorList>
            <person name="Amaro Gonzalez C."/>
        </authorList>
    </citation>
    <scope>NUCLEOTIDE SEQUENCE</scope>
</reference>
<accession>A0A0E9SZ81</accession>